<dbReference type="GO" id="GO:0003677">
    <property type="term" value="F:DNA binding"/>
    <property type="evidence" value="ECO:0007669"/>
    <property type="project" value="InterPro"/>
</dbReference>
<protein>
    <submittedName>
        <fullName evidence="2">Helix-turn-helix transcriptional regulator</fullName>
    </submittedName>
</protein>
<evidence type="ECO:0000259" key="1">
    <source>
        <dbReference type="PROSITE" id="PS50943"/>
    </source>
</evidence>
<reference evidence="2 3" key="1">
    <citation type="submission" date="2019-06" db="EMBL/GenBank/DDBJ databases">
        <title>Emergence of pandrug resistant Empedobacter falsenii in China.</title>
        <authorList>
            <person name="Dong N."/>
            <person name="Chen S."/>
            <person name="Zhang R."/>
        </authorList>
    </citation>
    <scope>NUCLEOTIDE SEQUENCE [LARGE SCALE GENOMIC DNA]</scope>
    <source>
        <strain evidence="2 3">1681-1</strain>
    </source>
</reference>
<name>A0A7H9DS30_9FLAO</name>
<proteinExistence type="predicted"/>
<dbReference type="AlphaFoldDB" id="A0A7H9DS30"/>
<organism evidence="2 3">
    <name type="scientific">Empedobacter falsenii</name>
    <dbReference type="NCBI Taxonomy" id="343874"/>
    <lineage>
        <taxon>Bacteria</taxon>
        <taxon>Pseudomonadati</taxon>
        <taxon>Bacteroidota</taxon>
        <taxon>Flavobacteriia</taxon>
        <taxon>Flavobacteriales</taxon>
        <taxon>Weeksellaceae</taxon>
        <taxon>Empedobacter</taxon>
    </lineage>
</organism>
<dbReference type="SUPFAM" id="SSF47413">
    <property type="entry name" value="lambda repressor-like DNA-binding domains"/>
    <property type="match status" value="1"/>
</dbReference>
<dbReference type="Proteomes" id="UP000510643">
    <property type="component" value="Chromosome"/>
</dbReference>
<feature type="domain" description="HTH cro/C1-type" evidence="1">
    <location>
        <begin position="46"/>
        <end position="100"/>
    </location>
</feature>
<dbReference type="InterPro" id="IPR001387">
    <property type="entry name" value="Cro/C1-type_HTH"/>
</dbReference>
<dbReference type="Pfam" id="PF01381">
    <property type="entry name" value="HTH_3"/>
    <property type="match status" value="1"/>
</dbReference>
<dbReference type="Gene3D" id="1.10.260.40">
    <property type="entry name" value="lambda repressor-like DNA-binding domains"/>
    <property type="match status" value="1"/>
</dbReference>
<dbReference type="InterPro" id="IPR010982">
    <property type="entry name" value="Lambda_DNA-bd_dom_sf"/>
</dbReference>
<accession>A0A7H9DS30</accession>
<keyword evidence="3" id="KW-1185">Reference proteome</keyword>
<sequence>MKIKMTNKEKFLTLVSNTETKTIERTKARSERRKYTRLSKRIALTILARLDELKWKQKDLAEKMDVSPQQVNKWVKGNENFTLETLVLLGEVLGVDLIDVVTKSSTNKREGVKVSFSEDYTVLNTIKSLKPAITMSDDRVYEHKYESLTA</sequence>
<gene>
    <name evidence="2" type="ORF">FH779_07515</name>
</gene>
<evidence type="ECO:0000313" key="2">
    <source>
        <dbReference type="EMBL" id="QLL57934.1"/>
    </source>
</evidence>
<dbReference type="PROSITE" id="PS50943">
    <property type="entry name" value="HTH_CROC1"/>
    <property type="match status" value="1"/>
</dbReference>
<evidence type="ECO:0000313" key="3">
    <source>
        <dbReference type="Proteomes" id="UP000510643"/>
    </source>
</evidence>
<dbReference type="KEGG" id="efal:FH779_07515"/>
<dbReference type="SMART" id="SM00530">
    <property type="entry name" value="HTH_XRE"/>
    <property type="match status" value="1"/>
</dbReference>
<dbReference type="CDD" id="cd00093">
    <property type="entry name" value="HTH_XRE"/>
    <property type="match status" value="1"/>
</dbReference>
<dbReference type="EMBL" id="CP040908">
    <property type="protein sequence ID" value="QLL57934.1"/>
    <property type="molecule type" value="Genomic_DNA"/>
</dbReference>